<dbReference type="Proteomes" id="UP001439008">
    <property type="component" value="Unassembled WGS sequence"/>
</dbReference>
<dbReference type="SMART" id="SM00320">
    <property type="entry name" value="WD40"/>
    <property type="match status" value="2"/>
</dbReference>
<name>A0ABV2AR15_9EUKA</name>
<dbReference type="InterPro" id="IPR051350">
    <property type="entry name" value="WD_repeat-ST_regulator"/>
</dbReference>
<evidence type="ECO:0000256" key="2">
    <source>
        <dbReference type="ARBA" id="ARBA00022737"/>
    </source>
</evidence>
<sequence length="281" mass="31530">MTSGIFKRRLLSHPYILSVSVTWNEEGASNPFPSRDDDQSLQLLLPHPPNKPLPFPPQTKPLANDPEKLNLRIAFCDSLGRLYFSFHPFLRFALVADFGRLLGHFHLTPEGCLRVHVGSQIKRYDVSGITSALLEESHAFSKLPCGERAAAEKEERALGRDEELEMPRMWHFKEDGDPFAVFNALGPKLDFYRKRGRVRLLQRFSGAKQESHRLRSCEVGGLMICGSEDSLIYVWGGAETAEMTIEGHSAVVNSIFGSPSDKSVFASASDDGTVRLWRILM</sequence>
<dbReference type="SUPFAM" id="SSF50978">
    <property type="entry name" value="WD40 repeat-like"/>
    <property type="match status" value="1"/>
</dbReference>
<feature type="repeat" description="WD" evidence="3">
    <location>
        <begin position="245"/>
        <end position="281"/>
    </location>
</feature>
<comment type="caution">
    <text evidence="4">The sequence shown here is derived from an EMBL/GenBank/DDBJ whole genome shotgun (WGS) entry which is preliminary data.</text>
</comment>
<dbReference type="Pfam" id="PF00400">
    <property type="entry name" value="WD40"/>
    <property type="match status" value="1"/>
</dbReference>
<organism evidence="4 5">
    <name type="scientific">Bonamia ostreae</name>
    <dbReference type="NCBI Taxonomy" id="126728"/>
    <lineage>
        <taxon>Eukaryota</taxon>
        <taxon>Sar</taxon>
        <taxon>Rhizaria</taxon>
        <taxon>Endomyxa</taxon>
        <taxon>Ascetosporea</taxon>
        <taxon>Haplosporida</taxon>
        <taxon>Bonamia</taxon>
    </lineage>
</organism>
<keyword evidence="1 3" id="KW-0853">WD repeat</keyword>
<evidence type="ECO:0000256" key="1">
    <source>
        <dbReference type="ARBA" id="ARBA00022574"/>
    </source>
</evidence>
<dbReference type="InterPro" id="IPR015943">
    <property type="entry name" value="WD40/YVTN_repeat-like_dom_sf"/>
</dbReference>
<dbReference type="PANTHER" id="PTHR22838:SF0">
    <property type="entry name" value="WD REPEAT-CONTAINING PROTEIN 26"/>
    <property type="match status" value="1"/>
</dbReference>
<dbReference type="InterPro" id="IPR036322">
    <property type="entry name" value="WD40_repeat_dom_sf"/>
</dbReference>
<proteinExistence type="predicted"/>
<evidence type="ECO:0000313" key="5">
    <source>
        <dbReference type="Proteomes" id="UP001439008"/>
    </source>
</evidence>
<evidence type="ECO:0000256" key="3">
    <source>
        <dbReference type="PROSITE-ProRule" id="PRU00221"/>
    </source>
</evidence>
<dbReference type="PROSITE" id="PS50294">
    <property type="entry name" value="WD_REPEATS_REGION"/>
    <property type="match status" value="1"/>
</dbReference>
<keyword evidence="5" id="KW-1185">Reference proteome</keyword>
<accession>A0ABV2AR15</accession>
<dbReference type="EMBL" id="JBDODL010001927">
    <property type="protein sequence ID" value="MES1921911.1"/>
    <property type="molecule type" value="Genomic_DNA"/>
</dbReference>
<dbReference type="PANTHER" id="PTHR22838">
    <property type="entry name" value="WD REPEAT PROTEIN 26-RELATED"/>
    <property type="match status" value="1"/>
</dbReference>
<gene>
    <name evidence="4" type="ORF">MHBO_003440</name>
</gene>
<keyword evidence="2" id="KW-0677">Repeat</keyword>
<dbReference type="Gene3D" id="2.130.10.10">
    <property type="entry name" value="YVTN repeat-like/Quinoprotein amine dehydrogenase"/>
    <property type="match status" value="1"/>
</dbReference>
<dbReference type="InterPro" id="IPR001680">
    <property type="entry name" value="WD40_rpt"/>
</dbReference>
<reference evidence="4 5" key="1">
    <citation type="journal article" date="2024" name="BMC Biol.">
        <title>Comparative genomics of Ascetosporea gives new insight into the evolutionary basis for animal parasitism in Rhizaria.</title>
        <authorList>
            <person name="Hiltunen Thoren M."/>
            <person name="Onut-Brannstrom I."/>
            <person name="Alfjorden A."/>
            <person name="Peckova H."/>
            <person name="Swords F."/>
            <person name="Hooper C."/>
            <person name="Holzer A.S."/>
            <person name="Bass D."/>
            <person name="Burki F."/>
        </authorList>
    </citation>
    <scope>NUCLEOTIDE SEQUENCE [LARGE SCALE GENOMIC DNA]</scope>
    <source>
        <strain evidence="4">20-A016</strain>
    </source>
</reference>
<dbReference type="PROSITE" id="PS50082">
    <property type="entry name" value="WD_REPEATS_2"/>
    <property type="match status" value="1"/>
</dbReference>
<evidence type="ECO:0000313" key="4">
    <source>
        <dbReference type="EMBL" id="MES1921911.1"/>
    </source>
</evidence>
<protein>
    <submittedName>
        <fullName evidence="4">Uncharacterized protein</fullName>
    </submittedName>
</protein>